<dbReference type="AlphaFoldDB" id="A0A1H5ZXJ9"/>
<feature type="compositionally biased region" description="Basic and acidic residues" evidence="1">
    <location>
        <begin position="7"/>
        <end position="16"/>
    </location>
</feature>
<accession>A0A1H5ZXJ9</accession>
<organism evidence="2 3">
    <name type="scientific">Thermomonospora echinospora</name>
    <dbReference type="NCBI Taxonomy" id="1992"/>
    <lineage>
        <taxon>Bacteria</taxon>
        <taxon>Bacillati</taxon>
        <taxon>Actinomycetota</taxon>
        <taxon>Actinomycetes</taxon>
        <taxon>Streptosporangiales</taxon>
        <taxon>Thermomonosporaceae</taxon>
        <taxon>Thermomonospora</taxon>
    </lineage>
</organism>
<evidence type="ECO:0000313" key="3">
    <source>
        <dbReference type="Proteomes" id="UP000236723"/>
    </source>
</evidence>
<evidence type="ECO:0000256" key="1">
    <source>
        <dbReference type="SAM" id="MobiDB-lite"/>
    </source>
</evidence>
<dbReference type="RefSeq" id="WP_200827226.1">
    <property type="nucleotide sequence ID" value="NZ_FNVO01000005.1"/>
</dbReference>
<gene>
    <name evidence="2" type="ORF">SAMN04489712_10568</name>
</gene>
<dbReference type="Proteomes" id="UP000236723">
    <property type="component" value="Unassembled WGS sequence"/>
</dbReference>
<dbReference type="EMBL" id="FNVO01000005">
    <property type="protein sequence ID" value="SEG41179.1"/>
    <property type="molecule type" value="Genomic_DNA"/>
</dbReference>
<feature type="region of interest" description="Disordered" evidence="1">
    <location>
        <begin position="1"/>
        <end position="96"/>
    </location>
</feature>
<reference evidence="3" key="1">
    <citation type="submission" date="2016-10" db="EMBL/GenBank/DDBJ databases">
        <authorList>
            <person name="Varghese N."/>
            <person name="Submissions S."/>
        </authorList>
    </citation>
    <scope>NUCLEOTIDE SEQUENCE [LARGE SCALE GENOMIC DNA]</scope>
    <source>
        <strain evidence="3">DSM 43163</strain>
    </source>
</reference>
<evidence type="ECO:0000313" key="2">
    <source>
        <dbReference type="EMBL" id="SEG41179.1"/>
    </source>
</evidence>
<keyword evidence="3" id="KW-1185">Reference proteome</keyword>
<protein>
    <submittedName>
        <fullName evidence="2">Uncharacterized protein</fullName>
    </submittedName>
</protein>
<sequence length="96" mass="10226">MTSPEDDDRRESRPQQDRGPGAHSGHERQVQERVVPGTASAAEGYQTGEDDILAGVRARPGETARPADEEETGTPSGDRGEEPPEDEGQPSFGGRA</sequence>
<proteinExistence type="predicted"/>
<name>A0A1H5ZXJ9_9ACTN</name>